<feature type="compositionally biased region" description="Basic residues" evidence="1">
    <location>
        <begin position="1835"/>
        <end position="1844"/>
    </location>
</feature>
<feature type="compositionally biased region" description="Low complexity" evidence="1">
    <location>
        <begin position="977"/>
        <end position="1008"/>
    </location>
</feature>
<feature type="compositionally biased region" description="Low complexity" evidence="1">
    <location>
        <begin position="440"/>
        <end position="449"/>
    </location>
</feature>
<comment type="caution">
    <text evidence="2">The sequence shown here is derived from an EMBL/GenBank/DDBJ whole genome shotgun (WGS) entry which is preliminary data.</text>
</comment>
<feature type="region of interest" description="Disordered" evidence="1">
    <location>
        <begin position="1526"/>
        <end position="1774"/>
    </location>
</feature>
<feature type="region of interest" description="Disordered" evidence="1">
    <location>
        <begin position="1421"/>
        <end position="1459"/>
    </location>
</feature>
<dbReference type="PANTHER" id="PTHR13491:SF0">
    <property type="entry name" value="ZINC FINGER CCHC DOMAIN-CONTAINING PROTEIN 10"/>
    <property type="match status" value="1"/>
</dbReference>
<feature type="compositionally biased region" description="Low complexity" evidence="1">
    <location>
        <begin position="1421"/>
        <end position="1443"/>
    </location>
</feature>
<feature type="compositionally biased region" description="Low complexity" evidence="1">
    <location>
        <begin position="1589"/>
        <end position="1600"/>
    </location>
</feature>
<accession>A0A8J4CTM0</accession>
<feature type="compositionally biased region" description="Acidic residues" evidence="1">
    <location>
        <begin position="1167"/>
        <end position="1176"/>
    </location>
</feature>
<organism evidence="2 3">
    <name type="scientific">Volvox reticuliferus</name>
    <dbReference type="NCBI Taxonomy" id="1737510"/>
    <lineage>
        <taxon>Eukaryota</taxon>
        <taxon>Viridiplantae</taxon>
        <taxon>Chlorophyta</taxon>
        <taxon>core chlorophytes</taxon>
        <taxon>Chlorophyceae</taxon>
        <taxon>CS clade</taxon>
        <taxon>Chlamydomonadales</taxon>
        <taxon>Volvocaceae</taxon>
        <taxon>Volvox</taxon>
    </lineage>
</organism>
<feature type="region of interest" description="Disordered" evidence="1">
    <location>
        <begin position="1243"/>
        <end position="1380"/>
    </location>
</feature>
<feature type="non-terminal residue" evidence="2">
    <location>
        <position position="1"/>
    </location>
</feature>
<dbReference type="InterPro" id="IPR039715">
    <property type="entry name" value="ZCCHC10"/>
</dbReference>
<feature type="compositionally biased region" description="Gly residues" evidence="1">
    <location>
        <begin position="903"/>
        <end position="923"/>
    </location>
</feature>
<feature type="region of interest" description="Disordered" evidence="1">
    <location>
        <begin position="430"/>
        <end position="449"/>
    </location>
</feature>
<reference evidence="2" key="1">
    <citation type="journal article" date="2021" name="Proc. Natl. Acad. Sci. U.S.A.">
        <title>Three genomes in the algal genus Volvox reveal the fate of a haploid sex-determining region after a transition to homothallism.</title>
        <authorList>
            <person name="Yamamoto K."/>
            <person name="Hamaji T."/>
            <person name="Kawai-Toyooka H."/>
            <person name="Matsuzaki R."/>
            <person name="Takahashi F."/>
            <person name="Nishimura Y."/>
            <person name="Kawachi M."/>
            <person name="Noguchi H."/>
            <person name="Minakuchi Y."/>
            <person name="Umen J.G."/>
            <person name="Toyoda A."/>
            <person name="Nozaki H."/>
        </authorList>
    </citation>
    <scope>NUCLEOTIDE SEQUENCE</scope>
    <source>
        <strain evidence="2">NIES-3786</strain>
    </source>
</reference>
<feature type="compositionally biased region" description="Low complexity" evidence="1">
    <location>
        <begin position="539"/>
        <end position="746"/>
    </location>
</feature>
<feature type="compositionally biased region" description="Basic and acidic residues" evidence="1">
    <location>
        <begin position="1695"/>
        <end position="1708"/>
    </location>
</feature>
<feature type="region of interest" description="Disordered" evidence="1">
    <location>
        <begin position="793"/>
        <end position="1229"/>
    </location>
</feature>
<proteinExistence type="predicted"/>
<evidence type="ECO:0000313" key="2">
    <source>
        <dbReference type="EMBL" id="GIL89577.1"/>
    </source>
</evidence>
<feature type="compositionally biased region" description="Low complexity" evidence="1">
    <location>
        <begin position="1292"/>
        <end position="1368"/>
    </location>
</feature>
<dbReference type="Proteomes" id="UP000747110">
    <property type="component" value="Unassembled WGS sequence"/>
</dbReference>
<sequence length="1844" mass="177534">AGRAHGDAVMQDAAAAEAAGHDVRGGLGPPPVALTVVLDERREVWGEELQSSVLQLLPWQAAGMPEAALAAGQSKKETEAADNELQRVCTALLHLHAEVFKPAPWKRVKRGGRLLGMEGAPEEQLRGAAAPGSTAAEELIGPLPNVAEVLWEAAHPSLVRPAVRRTPAGVVAPAATGAAAGASGAPGKSGPLVVAGASHKDSMRIGAGAAPVHSTPAVDGGGPSMADAPPAAQKQSLLLLPAVQEPVLGNGGPAAVPQPLPMPQAATVPPLAGPAAITPQQVMETSRRLLKSPYTMSVCAAKLLVEELIPPLRTLTSFMLPHLATSAMALVPGMTHTMANEMQAMVSSIYVQLGAMEDFMAACASATATATANGVGNGGDDGDDSSGNAVKSLERRFQDVQARNRQLACAAKVTVGRYGVHMVSATAAQGNIEPPVPHPGKATAAASAGTGAGTGTGAMTAAAAAAGGSASVGKSAGMAAAGSAALPPRSIAAARGAPAAPAAVRTAAPSNAAAATPLSSIIPAEIAVPTGKTASAAAASEGNAASSKDKSSSNNSSSSSDNTSGSGTSNSTSSGTSKGTSSGTSKGTSSSTSSGTSKRTSKGASSGTSSGTSKGASSSTSSGTSKGTSSGASKGTNSSTSSGTSKGASSGTSKDASSNTSSGTSKDASSNTSSSTSKDASSNTSSGTSKDASSSTSSGTSKGTSSNTSSGTSKGTSSNTSSGTSKGTSSSTSSGTSKGTSSSNGTDEGGDSSDGDSADAGLQENHLATVNDGDIAATETGAVRAIGAVKAAAGGGEDCAPDDFQSGGQAAVVTSAAAEGAPTPSQPPEPQALHELGVSGSGQAASSAITSASTSSSSSNGDGSSSDRDGCNSSGGTANGGKAVVANGEGVQLSRHVDAPGRTDGGGNQDDGAGQNYGSGGQDGIISDVKPDSSIGTGAPILSADAWSDGANGPNVVGIAAETGASQNPVAASPSRSAGFSPGSHSGSGTSSSSSSSSESDASTSSSSDDAEAEDNNDGPGAVADQGTSPGSRDGTSSESGTSSSSSSSSESDASTSSSSDDAEAEDNNDGPGAVADQGTSPGSRDGTSSESGTSSSSSSSSESDASASSSSDDAEAEDNNDGPGAVADQGTSPGSRDGTSSESGTSSSSSSSSESDASSSSSSGDAEAEDSDDSPDGVAAEGSDSRDGGKSDGNSGGIKGKVDCNSSDGAAHADAVSDSEAEREAQMAAAVEAMKVQALPPSAFMTPMPTLPAVSPLSQQAVSNDGGNSSTSSESARSDSGSSNSGGSGDGSSSSENGSKSSGSSSSENGSKSSGSSSSENGSKSSGSSSSEDGSKSSGSSSSEDGSKSSGSGNSAGSPPRPSESGPSAGGDPGKAEAEIGDAVIAAELGAAGGASANDRYEGLIAAAAAASLGVAEVGGEASGGATATPNGEAAAVGNEAGAIEDSDITLPPSEDGESQQLYGLAAADGGVDKDSGLKSGQVEDSVCGDIVLLVTQAAAAATAAPLGIDGSAGTACTGDERAVGGLKRKAPSNAAAPDGVQVVLPDPDDTLTGQPAAKKRRKEPVERPAEKMEIQQGAARTQLQEDQPQGGQLQALPLKSVKQPPNKRGVTLRSRSKPTADAVGANDADRHALPSGASCGGPSADVPTTVAANKRPKIVAVGPDGSPMLRSEKPVDQYEIPSSDTLGDGGVQEDDHGDVKSSDVRLRSAGRRGRGTGRGQGRGAGSGYAGTATVGNAVAPGSELPIEGRGRGRPRGQGRASGPKGTGPVGVAEGVDANVLDLELSCGGRGSSLLEGRTRRSGRVATGTAGAADSVNVNAGDAMKTSSTEGRGRGRQRRGSGR</sequence>
<feature type="compositionally biased region" description="Acidic residues" evidence="1">
    <location>
        <begin position="748"/>
        <end position="757"/>
    </location>
</feature>
<feature type="compositionally biased region" description="Low complexity" evidence="1">
    <location>
        <begin position="806"/>
        <end position="821"/>
    </location>
</feature>
<dbReference type="OrthoDB" id="553345at2759"/>
<keyword evidence="3" id="KW-1185">Reference proteome</keyword>
<dbReference type="PANTHER" id="PTHR13491">
    <property type="entry name" value="ZCCHC10 PROTEIN"/>
    <property type="match status" value="1"/>
</dbReference>
<protein>
    <submittedName>
        <fullName evidence="2">Uncharacterized protein</fullName>
    </submittedName>
</protein>
<feature type="compositionally biased region" description="Low complexity" evidence="1">
    <location>
        <begin position="1031"/>
        <end position="1060"/>
    </location>
</feature>
<feature type="compositionally biased region" description="Low complexity" evidence="1">
    <location>
        <begin position="1138"/>
        <end position="1166"/>
    </location>
</feature>
<feature type="compositionally biased region" description="Low complexity" evidence="1">
    <location>
        <begin position="837"/>
        <end position="864"/>
    </location>
</feature>
<name>A0A8J4CTM0_9CHLO</name>
<feature type="compositionally biased region" description="Low complexity" evidence="1">
    <location>
        <begin position="1086"/>
        <end position="1112"/>
    </location>
</feature>
<evidence type="ECO:0000313" key="3">
    <source>
        <dbReference type="Proteomes" id="UP000747110"/>
    </source>
</evidence>
<feature type="compositionally biased region" description="Low complexity" evidence="1">
    <location>
        <begin position="1264"/>
        <end position="1284"/>
    </location>
</feature>
<feature type="compositionally biased region" description="Gly residues" evidence="1">
    <location>
        <begin position="1718"/>
        <end position="1730"/>
    </location>
</feature>
<feature type="compositionally biased region" description="Basic and acidic residues" evidence="1">
    <location>
        <begin position="1565"/>
        <end position="1575"/>
    </location>
</feature>
<feature type="region of interest" description="Disordered" evidence="1">
    <location>
        <begin position="1790"/>
        <end position="1844"/>
    </location>
</feature>
<feature type="region of interest" description="Disordered" evidence="1">
    <location>
        <begin position="539"/>
        <end position="774"/>
    </location>
</feature>
<gene>
    <name evidence="2" type="ORF">Vretifemale_17410</name>
</gene>
<evidence type="ECO:0000256" key="1">
    <source>
        <dbReference type="SAM" id="MobiDB-lite"/>
    </source>
</evidence>
<feature type="compositionally biased region" description="Polar residues" evidence="1">
    <location>
        <begin position="964"/>
        <end position="976"/>
    </location>
</feature>
<dbReference type="EMBL" id="BNCP01000051">
    <property type="protein sequence ID" value="GIL89577.1"/>
    <property type="molecule type" value="Genomic_DNA"/>
</dbReference>